<dbReference type="Gene3D" id="3.30.1930.10">
    <property type="entry name" value="capsid protein of prophage domain"/>
    <property type="match status" value="1"/>
</dbReference>
<organism evidence="1 3">
    <name type="scientific">Candidatus Chlorohelix allophototropha</name>
    <dbReference type="NCBI Taxonomy" id="3003348"/>
    <lineage>
        <taxon>Bacteria</taxon>
        <taxon>Bacillati</taxon>
        <taxon>Chloroflexota</taxon>
        <taxon>Chloroflexia</taxon>
        <taxon>Candidatus Chloroheliales</taxon>
        <taxon>Candidatus Chloroheliaceae</taxon>
        <taxon>Candidatus Chlorohelix</taxon>
    </lineage>
</organism>
<reference evidence="2" key="2">
    <citation type="journal article" date="2024" name="Nature">
        <title>Anoxygenic phototroph of the Chloroflexota uses a type I reaction centre.</title>
        <authorList>
            <person name="Tsuji J.M."/>
            <person name="Shaw N.A."/>
            <person name="Nagashima S."/>
            <person name="Venkiteswaran J.J."/>
            <person name="Schiff S.L."/>
            <person name="Watanabe T."/>
            <person name="Fukui M."/>
            <person name="Hanada S."/>
            <person name="Tank M."/>
            <person name="Neufeld J.D."/>
        </authorList>
    </citation>
    <scope>NUCLEOTIDE SEQUENCE</scope>
    <source>
        <strain evidence="2">L227-S17</strain>
    </source>
</reference>
<keyword evidence="4" id="KW-1185">Reference proteome</keyword>
<evidence type="ECO:0000313" key="1">
    <source>
        <dbReference type="EMBL" id="NWJ46461.1"/>
    </source>
</evidence>
<accession>A0A8T7M2T3</accession>
<dbReference type="Proteomes" id="UP001431572">
    <property type="component" value="Chromosome 1"/>
</dbReference>
<sequence length="338" mass="37805">MATFSYPTQSELTLVAQNLLPRLTKDRPIFDIFPTRDVDAHYITWEQQDNYIGLQQIRGLNGDPAKVKRVGAKRYTAEPMVFGEFLRVDEEELTIRRSYGTWNQPISIDDLVIAGQEQLMLRQLDQIENICWQLLTTGSFSVVGPDKAIIASDSYTTQTFTAGTTWATTATATPLQNFRSIQLLSRGYSVNFGTQATAYMNRTTFNYLVANTNSADLYGKRTAGLATVLGIKDINLVLANEDLPQIQIYDAGYYDDTNTFQLFIPSNKVVVIGQRPAGQKVGEYRMTRNANNPNLAPGMYQKVIDQGEDAVPRMIDVHAGHNGHPLLFYPSAIVLMNV</sequence>
<dbReference type="Proteomes" id="UP000521676">
    <property type="component" value="Unassembled WGS sequence"/>
</dbReference>
<dbReference type="Pfam" id="PF03864">
    <property type="entry name" value="Phage_cap_E"/>
    <property type="match status" value="1"/>
</dbReference>
<gene>
    <name evidence="1" type="ORF">HXX08_11330</name>
    <name evidence="2" type="ORF">OZ401_001608</name>
</gene>
<protein>
    <submittedName>
        <fullName evidence="1">Major capsid protein</fullName>
    </submittedName>
</protein>
<dbReference type="RefSeq" id="WP_341467714.1">
    <property type="nucleotide sequence ID" value="NZ_CP128399.1"/>
</dbReference>
<dbReference type="Gene3D" id="3.15.30.10">
    <property type="entry name" value="putative capsid protein of prophage domain like"/>
    <property type="match status" value="1"/>
</dbReference>
<evidence type="ECO:0000313" key="2">
    <source>
        <dbReference type="EMBL" id="WJW65829.1"/>
    </source>
</evidence>
<dbReference type="EMBL" id="CP128399">
    <property type="protein sequence ID" value="WJW65829.1"/>
    <property type="molecule type" value="Genomic_DNA"/>
</dbReference>
<dbReference type="AlphaFoldDB" id="A0A8T7M2T3"/>
<reference evidence="1 3" key="1">
    <citation type="submission" date="2020-06" db="EMBL/GenBank/DDBJ databases">
        <title>Anoxygenic phototrophic Chloroflexota member uses a Type I reaction center.</title>
        <authorList>
            <person name="Tsuji J.M."/>
            <person name="Shaw N.A."/>
            <person name="Nagashima S."/>
            <person name="Venkiteswaran J."/>
            <person name="Schiff S.L."/>
            <person name="Hanada S."/>
            <person name="Tank M."/>
            <person name="Neufeld J.D."/>
        </authorList>
    </citation>
    <scope>NUCLEOTIDE SEQUENCE [LARGE SCALE GENOMIC DNA]</scope>
    <source>
        <strain evidence="1">L227-S17</strain>
    </source>
</reference>
<dbReference type="EMBL" id="JACATZ010000001">
    <property type="protein sequence ID" value="NWJ46461.1"/>
    <property type="molecule type" value="Genomic_DNA"/>
</dbReference>
<evidence type="ECO:0000313" key="4">
    <source>
        <dbReference type="Proteomes" id="UP001431572"/>
    </source>
</evidence>
<proteinExistence type="predicted"/>
<dbReference type="InterPro" id="IPR005564">
    <property type="entry name" value="Major_capsid_GpE"/>
</dbReference>
<evidence type="ECO:0000313" key="3">
    <source>
        <dbReference type="Proteomes" id="UP000521676"/>
    </source>
</evidence>
<name>A0A8T7M2T3_9CHLR</name>